<feature type="compositionally biased region" description="Basic residues" evidence="1">
    <location>
        <begin position="1"/>
        <end position="19"/>
    </location>
</feature>
<dbReference type="AlphaFoldDB" id="A0A3G8G7J3"/>
<feature type="region of interest" description="Disordered" evidence="1">
    <location>
        <begin position="90"/>
        <end position="126"/>
    </location>
</feature>
<evidence type="ECO:0000313" key="2">
    <source>
        <dbReference type="EMBL" id="AZG02872.1"/>
    </source>
</evidence>
<accession>A0A3G8G7J3</accession>
<dbReference type="EMBL" id="MK061747">
    <property type="protein sequence ID" value="AZG02872.1"/>
    <property type="molecule type" value="Genomic_DNA"/>
</dbReference>
<sequence length="281" mass="29034">MPGTAGRRRAAARMPRSGHRTGTSASPGGHAPSSPLPPCGDSCDTDVPSAVRALRTVPHEKCAVRSLPLPLALTARLAPVAVLATAGWALSSGPDTSPAAKDQTPPDTTDRSASAPATQAATKTYAAAPAPCESLAGKTVTSLVPDAKADGKELPSTDTDVRRTCSWNALKGYDYRWLDVSYEVMESDEAARKSFKGRVADRGGGGEVAGLGDEAYSVVNLTTEDKQQTREGTVLVRAANAVVMITYNGSDFESKKAPGTTEINKGAIKAAKEAVAALQDG</sequence>
<name>A0A3G8G7J3_STROV</name>
<evidence type="ECO:0000256" key="1">
    <source>
        <dbReference type="SAM" id="MobiDB-lite"/>
    </source>
</evidence>
<protein>
    <recommendedName>
        <fullName evidence="3">DUF3558 domain-containing protein</fullName>
    </recommendedName>
</protein>
<feature type="compositionally biased region" description="Low complexity" evidence="1">
    <location>
        <begin position="115"/>
        <end position="126"/>
    </location>
</feature>
<organism evidence="2">
    <name type="scientific">Streptomyces olivaceus</name>
    <dbReference type="NCBI Taxonomy" id="47716"/>
    <lineage>
        <taxon>Bacteria</taxon>
        <taxon>Bacillati</taxon>
        <taxon>Actinomycetota</taxon>
        <taxon>Actinomycetes</taxon>
        <taxon>Kitasatosporales</taxon>
        <taxon>Streptomycetaceae</taxon>
        <taxon>Streptomyces</taxon>
    </lineage>
</organism>
<proteinExistence type="predicted"/>
<feature type="region of interest" description="Disordered" evidence="1">
    <location>
        <begin position="1"/>
        <end position="46"/>
    </location>
</feature>
<feature type="compositionally biased region" description="Low complexity" evidence="1">
    <location>
        <begin position="24"/>
        <end position="33"/>
    </location>
</feature>
<reference evidence="2" key="1">
    <citation type="journal article" date="2018" name="Org. Lett.">
        <title>Genome Mining for Mycemycin: Discovery and Elucidation of Related Methylation and Chlorination Biosynthetic Chemistries.</title>
        <authorList>
            <person name="Zhang C."/>
            <person name="Yang Z."/>
            <person name="Qin X."/>
            <person name="Ma J."/>
            <person name="Sun C."/>
            <person name="Huang H."/>
            <person name="Li Q."/>
            <person name="Ju J."/>
        </authorList>
    </citation>
    <scope>NUCLEOTIDE SEQUENCE</scope>
    <source>
        <strain evidence="2">SCSIO T05</strain>
    </source>
</reference>
<evidence type="ECO:0008006" key="3">
    <source>
        <dbReference type="Google" id="ProtNLM"/>
    </source>
</evidence>